<evidence type="ECO:0000313" key="1">
    <source>
        <dbReference type="EMBL" id="GAG04531.1"/>
    </source>
</evidence>
<feature type="non-terminal residue" evidence="1">
    <location>
        <position position="1"/>
    </location>
</feature>
<accession>X0VVI6</accession>
<sequence length="82" mass="9807">LEGHVRLGDVKYRGRWIDFESKPDEILAYSEKKYPSSLLGDGYVVLRLDGKVEWLRKQEFEEELAHRQSQKEVEILRNQHHK</sequence>
<gene>
    <name evidence="1" type="ORF">S01H1_32610</name>
</gene>
<dbReference type="EMBL" id="BARS01020200">
    <property type="protein sequence ID" value="GAG04531.1"/>
    <property type="molecule type" value="Genomic_DNA"/>
</dbReference>
<comment type="caution">
    <text evidence="1">The sequence shown here is derived from an EMBL/GenBank/DDBJ whole genome shotgun (WGS) entry which is preliminary data.</text>
</comment>
<name>X0VVI6_9ZZZZ</name>
<organism evidence="1">
    <name type="scientific">marine sediment metagenome</name>
    <dbReference type="NCBI Taxonomy" id="412755"/>
    <lineage>
        <taxon>unclassified sequences</taxon>
        <taxon>metagenomes</taxon>
        <taxon>ecological metagenomes</taxon>
    </lineage>
</organism>
<dbReference type="AlphaFoldDB" id="X0VVI6"/>
<proteinExistence type="predicted"/>
<protein>
    <submittedName>
        <fullName evidence="1">Uncharacterized protein</fullName>
    </submittedName>
</protein>
<reference evidence="1" key="1">
    <citation type="journal article" date="2014" name="Front. Microbiol.">
        <title>High frequency of phylogenetically diverse reductive dehalogenase-homologous genes in deep subseafloor sedimentary metagenomes.</title>
        <authorList>
            <person name="Kawai M."/>
            <person name="Futagami T."/>
            <person name="Toyoda A."/>
            <person name="Takaki Y."/>
            <person name="Nishi S."/>
            <person name="Hori S."/>
            <person name="Arai W."/>
            <person name="Tsubouchi T."/>
            <person name="Morono Y."/>
            <person name="Uchiyama I."/>
            <person name="Ito T."/>
            <person name="Fujiyama A."/>
            <person name="Inagaki F."/>
            <person name="Takami H."/>
        </authorList>
    </citation>
    <scope>NUCLEOTIDE SEQUENCE</scope>
    <source>
        <strain evidence="1">Expedition CK06-06</strain>
    </source>
</reference>